<feature type="coiled-coil region" evidence="1">
    <location>
        <begin position="203"/>
        <end position="267"/>
    </location>
</feature>
<evidence type="ECO:0000313" key="3">
    <source>
        <dbReference type="Proteomes" id="UP000243217"/>
    </source>
</evidence>
<sequence>MTNAQHTARLDYLKQKVIQLKRHLRFQTILELGRMPRPVIFQLDPAPLFAYEMSQTAVVAPQVEIPTAPPVAQTVVEVRETIDYEALAEQRRANERMQWENEMLAWNRQRMEMEDVAAHIFRSMEDDVEEVEVAIPVHVARDYTKSYFFSRLPTELDAMALSNRGWKAGCGLYNGDEEVEEREMRELERIRQIELDRLDRARIAEEERVAAAALAEKEREDERKAEKKSRALELKRILAFQKDLSRKREKEAQIERMNAENAAMHREELI</sequence>
<gene>
    <name evidence="2" type="ORF">THRCLA_10497</name>
</gene>
<keyword evidence="1" id="KW-0175">Coiled coil</keyword>
<evidence type="ECO:0000256" key="1">
    <source>
        <dbReference type="SAM" id="Coils"/>
    </source>
</evidence>
<dbReference type="OrthoDB" id="10576804at2759"/>
<evidence type="ECO:0000313" key="2">
    <source>
        <dbReference type="EMBL" id="OQR87065.1"/>
    </source>
</evidence>
<dbReference type="AlphaFoldDB" id="A0A1V9YN09"/>
<reference evidence="2 3" key="1">
    <citation type="journal article" date="2014" name="Genome Biol. Evol.">
        <title>The secreted proteins of Achlya hypogyna and Thraustotheca clavata identify the ancestral oomycete secretome and reveal gene acquisitions by horizontal gene transfer.</title>
        <authorList>
            <person name="Misner I."/>
            <person name="Blouin N."/>
            <person name="Leonard G."/>
            <person name="Richards T.A."/>
            <person name="Lane C.E."/>
        </authorList>
    </citation>
    <scope>NUCLEOTIDE SEQUENCE [LARGE SCALE GENOMIC DNA]</scope>
    <source>
        <strain evidence="2 3">ATCC 34112</strain>
    </source>
</reference>
<accession>A0A1V9YN09</accession>
<dbReference type="EMBL" id="JNBS01003455">
    <property type="protein sequence ID" value="OQR87065.1"/>
    <property type="molecule type" value="Genomic_DNA"/>
</dbReference>
<dbReference type="Proteomes" id="UP000243217">
    <property type="component" value="Unassembled WGS sequence"/>
</dbReference>
<keyword evidence="3" id="KW-1185">Reference proteome</keyword>
<proteinExistence type="predicted"/>
<name>A0A1V9YN09_9STRA</name>
<comment type="caution">
    <text evidence="2">The sequence shown here is derived from an EMBL/GenBank/DDBJ whole genome shotgun (WGS) entry which is preliminary data.</text>
</comment>
<protein>
    <submittedName>
        <fullName evidence="2">Uncharacterized protein</fullName>
    </submittedName>
</protein>
<organism evidence="2 3">
    <name type="scientific">Thraustotheca clavata</name>
    <dbReference type="NCBI Taxonomy" id="74557"/>
    <lineage>
        <taxon>Eukaryota</taxon>
        <taxon>Sar</taxon>
        <taxon>Stramenopiles</taxon>
        <taxon>Oomycota</taxon>
        <taxon>Saprolegniomycetes</taxon>
        <taxon>Saprolegniales</taxon>
        <taxon>Achlyaceae</taxon>
        <taxon>Thraustotheca</taxon>
    </lineage>
</organism>